<sequence length="745" mass="80515">MRFTTVHLALGLYTAGALGLAIRQDNNNQNKDQPGNASDTSWQRLTCNEHNIGNSGVQLSERWGIARADNAWALALQNWKAHKENPDHRKNFAGDFAVTFGAKDGFNCENIGNDNCNDIIECDDTKAGPAGSIILNSFAALHILYSQLHTSVYNAATGLSPAAFVQAFAPNSGNEKEMVATIIDAVSMIFTFGIASGFHGLEQGLMKVPDLVKSAGGRGSSRPGSSHSQQSSDERQSNNGGSSSEDQPEPVAGSSTAQEEHSQKRSNRRWAGPQNSEGDENIEMTSINDSAGSSRPGSPGSNDNNNDHTQQQQEQSGSGRKFEGKGFALDLAYGITGNLGAWMKDRVMPNDEGLQNLETVDKALAQSVTSLGDAFTDYVKDLFSGEGDQPEQLLTLTGRGAIMDVGVDLGQITESTRKLLGAKMIQAAWSVAPEGAGAHPFILKTDEPCGLDGNMIIPGGYDKFIPHDDMRKARACYNQKTVLLLHGWRKGAGAPQASTGGWGANALVGVDQLDEKNKDLAGITRDDIAFSAMMNYEKHENSNKAMGKALDIDTVIGDLQSKQFDMSDYEAAVRTPGLWNIPVCENDPTSLERNLRTMDPQNSNYWPCNTAPGEKYNGKGTNVHANNGCIVVESSGICAKSLRSGGPGMKHSSTLVKDTDDGSGRTKARIYAKIVDRKDSDKTYAKCDGEFSWPSNFEDVYFGEDNKLYDSNSQEIKTEDGKEQVCNDHPDDNSPVVDNPYFYEN</sequence>
<evidence type="ECO:0000256" key="2">
    <source>
        <dbReference type="SAM" id="SignalP"/>
    </source>
</evidence>
<proteinExistence type="predicted"/>
<keyword evidence="4" id="KW-1185">Reference proteome</keyword>
<dbReference type="GeneID" id="36546318"/>
<feature type="compositionally biased region" description="Low complexity" evidence="1">
    <location>
        <begin position="220"/>
        <end position="231"/>
    </location>
</feature>
<feature type="region of interest" description="Disordered" evidence="1">
    <location>
        <begin position="212"/>
        <end position="322"/>
    </location>
</feature>
<feature type="compositionally biased region" description="Low complexity" evidence="1">
    <location>
        <begin position="289"/>
        <end position="304"/>
    </location>
</feature>
<evidence type="ECO:0000256" key="1">
    <source>
        <dbReference type="SAM" id="MobiDB-lite"/>
    </source>
</evidence>
<protein>
    <submittedName>
        <fullName evidence="3">Uncharacterized protein</fullName>
    </submittedName>
</protein>
<reference evidence="3" key="1">
    <citation type="submission" date="2016-12" db="EMBL/GenBank/DDBJ databases">
        <title>The genomes of Aspergillus section Nigri reveals drivers in fungal speciation.</title>
        <authorList>
            <consortium name="DOE Joint Genome Institute"/>
            <person name="Vesth T.C."/>
            <person name="Nybo J."/>
            <person name="Theobald S."/>
            <person name="Brandl J."/>
            <person name="Frisvad J.C."/>
            <person name="Nielsen K.F."/>
            <person name="Lyhne E.K."/>
            <person name="Kogle M.E."/>
            <person name="Kuo A."/>
            <person name="Riley R."/>
            <person name="Clum A."/>
            <person name="Nolan M."/>
            <person name="Lipzen A."/>
            <person name="Salamov A."/>
            <person name="Henrissat B."/>
            <person name="Wiebenga A."/>
            <person name="De vries R.P."/>
            <person name="Grigoriev I.V."/>
            <person name="Mortensen U.H."/>
            <person name="Andersen M.R."/>
            <person name="Baker S.E."/>
        </authorList>
    </citation>
    <scope>NUCLEOTIDE SEQUENCE</scope>
    <source>
        <strain evidence="3">IBT 28561</strain>
    </source>
</reference>
<evidence type="ECO:0000313" key="3">
    <source>
        <dbReference type="EMBL" id="PKY06143.1"/>
    </source>
</evidence>
<gene>
    <name evidence="3" type="ORF">P168DRAFT_303792</name>
</gene>
<dbReference type="VEuPathDB" id="FungiDB:P168DRAFT_303792"/>
<name>A0A2I1D8D1_ASPC2</name>
<organism evidence="3 4">
    <name type="scientific">Aspergillus campestris (strain IBT 28561)</name>
    <dbReference type="NCBI Taxonomy" id="1392248"/>
    <lineage>
        <taxon>Eukaryota</taxon>
        <taxon>Fungi</taxon>
        <taxon>Dikarya</taxon>
        <taxon>Ascomycota</taxon>
        <taxon>Pezizomycotina</taxon>
        <taxon>Eurotiomycetes</taxon>
        <taxon>Eurotiomycetidae</taxon>
        <taxon>Eurotiales</taxon>
        <taxon>Aspergillaceae</taxon>
        <taxon>Aspergillus</taxon>
        <taxon>Aspergillus subgen. Circumdati</taxon>
    </lineage>
</organism>
<comment type="caution">
    <text evidence="3">The sequence shown here is derived from an EMBL/GenBank/DDBJ whole genome shotgun (WGS) entry which is preliminary data.</text>
</comment>
<feature type="region of interest" description="Disordered" evidence="1">
    <location>
        <begin position="719"/>
        <end position="739"/>
    </location>
</feature>
<dbReference type="EMBL" id="MSFM01000004">
    <property type="protein sequence ID" value="PKY06143.1"/>
    <property type="molecule type" value="Genomic_DNA"/>
</dbReference>
<dbReference type="AlphaFoldDB" id="A0A2I1D8D1"/>
<accession>A0A2I1D8D1</accession>
<dbReference type="RefSeq" id="XP_024694737.1">
    <property type="nucleotide sequence ID" value="XM_024838794.1"/>
</dbReference>
<evidence type="ECO:0000313" key="4">
    <source>
        <dbReference type="Proteomes" id="UP000234254"/>
    </source>
</evidence>
<feature type="chain" id="PRO_5014123852" evidence="2">
    <location>
        <begin position="20"/>
        <end position="745"/>
    </location>
</feature>
<keyword evidence="2" id="KW-0732">Signal</keyword>
<feature type="compositionally biased region" description="Basic and acidic residues" evidence="1">
    <location>
        <begin position="719"/>
        <end position="732"/>
    </location>
</feature>
<dbReference type="Proteomes" id="UP000234254">
    <property type="component" value="Unassembled WGS sequence"/>
</dbReference>
<feature type="signal peptide" evidence="2">
    <location>
        <begin position="1"/>
        <end position="19"/>
    </location>
</feature>
<dbReference type="OrthoDB" id="3257981at2759"/>